<evidence type="ECO:0008006" key="6">
    <source>
        <dbReference type="Google" id="ProtNLM"/>
    </source>
</evidence>
<organism evidence="4 5">
    <name type="scientific">Cellulomonas terrae</name>
    <dbReference type="NCBI Taxonomy" id="311234"/>
    <lineage>
        <taxon>Bacteria</taxon>
        <taxon>Bacillati</taxon>
        <taxon>Actinomycetota</taxon>
        <taxon>Actinomycetes</taxon>
        <taxon>Micrococcales</taxon>
        <taxon>Cellulomonadaceae</taxon>
        <taxon>Cellulomonas</taxon>
    </lineage>
</organism>
<evidence type="ECO:0000313" key="5">
    <source>
        <dbReference type="Proteomes" id="UP000321049"/>
    </source>
</evidence>
<reference evidence="4 5" key="1">
    <citation type="submission" date="2019-07" db="EMBL/GenBank/DDBJ databases">
        <title>Whole genome shotgun sequence of Cellulomonas terrae NBRC 100819.</title>
        <authorList>
            <person name="Hosoyama A."/>
            <person name="Uohara A."/>
            <person name="Ohji S."/>
            <person name="Ichikawa N."/>
        </authorList>
    </citation>
    <scope>NUCLEOTIDE SEQUENCE [LARGE SCALE GENOMIC DNA]</scope>
    <source>
        <strain evidence="4 5">NBRC 100819</strain>
    </source>
</reference>
<gene>
    <name evidence="4" type="ORF">CTE05_02010</name>
</gene>
<dbReference type="RefSeq" id="WP_186814704.1">
    <property type="nucleotide sequence ID" value="NZ_BJWH01000001.1"/>
</dbReference>
<keyword evidence="2" id="KW-1133">Transmembrane helix</keyword>
<feature type="region of interest" description="Disordered" evidence="1">
    <location>
        <begin position="46"/>
        <end position="72"/>
    </location>
</feature>
<keyword evidence="5" id="KW-1185">Reference proteome</keyword>
<feature type="signal peptide" evidence="3">
    <location>
        <begin position="1"/>
        <end position="42"/>
    </location>
</feature>
<dbReference type="Proteomes" id="UP000321049">
    <property type="component" value="Unassembled WGS sequence"/>
</dbReference>
<dbReference type="AlphaFoldDB" id="A0A511JF80"/>
<keyword evidence="2" id="KW-0472">Membrane</keyword>
<dbReference type="EMBL" id="BJWH01000001">
    <property type="protein sequence ID" value="GEL96654.1"/>
    <property type="molecule type" value="Genomic_DNA"/>
</dbReference>
<accession>A0A511JF80</accession>
<feature type="compositionally biased region" description="Gly residues" evidence="1">
    <location>
        <begin position="47"/>
        <end position="60"/>
    </location>
</feature>
<feature type="region of interest" description="Disordered" evidence="1">
    <location>
        <begin position="193"/>
        <end position="267"/>
    </location>
</feature>
<evidence type="ECO:0000256" key="2">
    <source>
        <dbReference type="SAM" id="Phobius"/>
    </source>
</evidence>
<comment type="caution">
    <text evidence="4">The sequence shown here is derived from an EMBL/GenBank/DDBJ whole genome shotgun (WGS) entry which is preliminary data.</text>
</comment>
<name>A0A511JF80_9CELL</name>
<protein>
    <recommendedName>
        <fullName evidence="6">Gram-positive cocci surface proteins LPxTG domain-containing protein</fullName>
    </recommendedName>
</protein>
<evidence type="ECO:0000256" key="1">
    <source>
        <dbReference type="SAM" id="MobiDB-lite"/>
    </source>
</evidence>
<feature type="compositionally biased region" description="Low complexity" evidence="1">
    <location>
        <begin position="204"/>
        <end position="230"/>
    </location>
</feature>
<evidence type="ECO:0000256" key="3">
    <source>
        <dbReference type="SAM" id="SignalP"/>
    </source>
</evidence>
<keyword evidence="2" id="KW-0812">Transmembrane</keyword>
<proteinExistence type="predicted"/>
<sequence>MQRSVLPSLTSPRHGRRRARLLGAVAVTSALLVALGAGAAQAHDRTGNGGYGGGHGGGGPKATQKPIASPAPAEQQTTGAYVYLKKDAGQPASWKNSTQQYLVATWPGASWRDLTLEEVVAALPAGLTLCGPAWGVQQDKAFGDETVFTESKAPNYPKDYIGWRSKSNPTGAIFDAKHWDLSAMVTVPACSPTPTATPTPTVTPTPTATVTPTPTVTATPTPSATVTTPPQQTPSPSETPTPDSEVDDETPLPTATPTPTAVVLASTPTPTASFDSQVLADGSTGGASLAATGSSPLPGLLAGGILVLSGAALLLLRRHRTS</sequence>
<feature type="compositionally biased region" description="Low complexity" evidence="1">
    <location>
        <begin position="251"/>
        <end position="267"/>
    </location>
</feature>
<feature type="transmembrane region" description="Helical" evidence="2">
    <location>
        <begin position="297"/>
        <end position="316"/>
    </location>
</feature>
<keyword evidence="3" id="KW-0732">Signal</keyword>
<feature type="chain" id="PRO_5021789818" description="Gram-positive cocci surface proteins LPxTG domain-containing protein" evidence="3">
    <location>
        <begin position="43"/>
        <end position="322"/>
    </location>
</feature>
<dbReference type="NCBIfam" id="TIGR01167">
    <property type="entry name" value="LPXTG_anchor"/>
    <property type="match status" value="1"/>
</dbReference>
<evidence type="ECO:0000313" key="4">
    <source>
        <dbReference type="EMBL" id="GEL96654.1"/>
    </source>
</evidence>